<dbReference type="OrthoDB" id="1932595at2759"/>
<gene>
    <name evidence="2" type="ORF">IFM89_010502</name>
</gene>
<accession>A0A835LIE8</accession>
<organism evidence="2 3">
    <name type="scientific">Coptis chinensis</name>
    <dbReference type="NCBI Taxonomy" id="261450"/>
    <lineage>
        <taxon>Eukaryota</taxon>
        <taxon>Viridiplantae</taxon>
        <taxon>Streptophyta</taxon>
        <taxon>Embryophyta</taxon>
        <taxon>Tracheophyta</taxon>
        <taxon>Spermatophyta</taxon>
        <taxon>Magnoliopsida</taxon>
        <taxon>Ranunculales</taxon>
        <taxon>Ranunculaceae</taxon>
        <taxon>Coptidoideae</taxon>
        <taxon>Coptis</taxon>
    </lineage>
</organism>
<evidence type="ECO:0000313" key="3">
    <source>
        <dbReference type="Proteomes" id="UP000631114"/>
    </source>
</evidence>
<dbReference type="AlphaFoldDB" id="A0A835LIE8"/>
<name>A0A835LIE8_9MAGN</name>
<reference evidence="2 3" key="1">
    <citation type="submission" date="2020-10" db="EMBL/GenBank/DDBJ databases">
        <title>The Coptis chinensis genome and diversification of protoberbering-type alkaloids.</title>
        <authorList>
            <person name="Wang B."/>
            <person name="Shu S."/>
            <person name="Song C."/>
            <person name="Liu Y."/>
        </authorList>
    </citation>
    <scope>NUCLEOTIDE SEQUENCE [LARGE SCALE GENOMIC DNA]</scope>
    <source>
        <strain evidence="2">HL-2020</strain>
        <tissue evidence="2">Leaf</tissue>
    </source>
</reference>
<sequence>MPSYTTWYCHGEPLKPIEANPERYKAFVNGENQGSVSGQTQGEQPRMPDLVNDTFGHIHLEDLDACMNELNSHDNLSTNHEEEDDHAQNNSREDMKAKKLRDDAIQPLYPSCSIEDTKLSVIVEKYESYQQTHPARRRGRKGKTVEKLLNFIPWLREQDPLVFRSRVNADAFRSTLVDEVVDEEINEGSWVD</sequence>
<protein>
    <submittedName>
        <fullName evidence="2">Uncharacterized protein</fullName>
    </submittedName>
</protein>
<dbReference type="EMBL" id="JADFTS010000009">
    <property type="protein sequence ID" value="KAF9588476.1"/>
    <property type="molecule type" value="Genomic_DNA"/>
</dbReference>
<proteinExistence type="predicted"/>
<evidence type="ECO:0000313" key="2">
    <source>
        <dbReference type="EMBL" id="KAF9588476.1"/>
    </source>
</evidence>
<feature type="region of interest" description="Disordered" evidence="1">
    <location>
        <begin position="71"/>
        <end position="97"/>
    </location>
</feature>
<evidence type="ECO:0000256" key="1">
    <source>
        <dbReference type="SAM" id="MobiDB-lite"/>
    </source>
</evidence>
<keyword evidence="3" id="KW-1185">Reference proteome</keyword>
<comment type="caution">
    <text evidence="2">The sequence shown here is derived from an EMBL/GenBank/DDBJ whole genome shotgun (WGS) entry which is preliminary data.</text>
</comment>
<dbReference type="Proteomes" id="UP000631114">
    <property type="component" value="Unassembled WGS sequence"/>
</dbReference>